<comment type="subunit">
    <text evidence="7">Homodimer.</text>
</comment>
<name>A0A369KYY8_9BACT</name>
<organism evidence="9 10">
    <name type="scientific">Spirobacillus cienkowskii</name>
    <dbReference type="NCBI Taxonomy" id="495820"/>
    <lineage>
        <taxon>Bacteria</taxon>
        <taxon>Pseudomonadati</taxon>
        <taxon>Bdellovibrionota</taxon>
        <taxon>Oligoflexia</taxon>
        <taxon>Silvanigrellales</taxon>
        <taxon>Spirobacillus</taxon>
    </lineage>
</organism>
<dbReference type="FunFam" id="3.30.930.10:FF:000016">
    <property type="entry name" value="Asparagine--tRNA ligase"/>
    <property type="match status" value="1"/>
</dbReference>
<dbReference type="Gene3D" id="3.30.930.10">
    <property type="entry name" value="Bira Bifunctional Protein, Domain 2"/>
    <property type="match status" value="1"/>
</dbReference>
<dbReference type="EMBL" id="QOVW01000061">
    <property type="protein sequence ID" value="RDB36416.1"/>
    <property type="molecule type" value="Genomic_DNA"/>
</dbReference>
<dbReference type="InterPro" id="IPR045864">
    <property type="entry name" value="aa-tRNA-synth_II/BPL/LPL"/>
</dbReference>
<dbReference type="EC" id="6.1.1.22" evidence="7"/>
<dbReference type="InterPro" id="IPR004365">
    <property type="entry name" value="NA-bd_OB_tRNA"/>
</dbReference>
<dbReference type="NCBIfam" id="TIGR00457">
    <property type="entry name" value="asnS"/>
    <property type="match status" value="1"/>
</dbReference>
<dbReference type="PANTHER" id="PTHR22594">
    <property type="entry name" value="ASPARTYL/LYSYL-TRNA SYNTHETASE"/>
    <property type="match status" value="1"/>
</dbReference>
<dbReference type="CDD" id="cd04318">
    <property type="entry name" value="EcAsnRS_like_N"/>
    <property type="match status" value="1"/>
</dbReference>
<comment type="similarity">
    <text evidence="1 7">Belongs to the class-II aminoacyl-tRNA synthetase family.</text>
</comment>
<dbReference type="PANTHER" id="PTHR22594:SF34">
    <property type="entry name" value="ASPARAGINE--TRNA LIGASE, MITOCHONDRIAL-RELATED"/>
    <property type="match status" value="1"/>
</dbReference>
<dbReference type="SUPFAM" id="SSF50249">
    <property type="entry name" value="Nucleic acid-binding proteins"/>
    <property type="match status" value="1"/>
</dbReference>
<evidence type="ECO:0000256" key="6">
    <source>
        <dbReference type="ARBA" id="ARBA00023146"/>
    </source>
</evidence>
<dbReference type="Gene3D" id="2.40.50.140">
    <property type="entry name" value="Nucleic acid-binding proteins"/>
    <property type="match status" value="1"/>
</dbReference>
<protein>
    <recommendedName>
        <fullName evidence="7">Asparagine--tRNA ligase</fullName>
        <ecNumber evidence="7">6.1.1.22</ecNumber>
    </recommendedName>
    <alternativeName>
        <fullName evidence="7">Asparaginyl-tRNA synthetase</fullName>
        <shortName evidence="7">AsnRS</shortName>
    </alternativeName>
</protein>
<dbReference type="GO" id="GO:0003676">
    <property type="term" value="F:nucleic acid binding"/>
    <property type="evidence" value="ECO:0007669"/>
    <property type="project" value="InterPro"/>
</dbReference>
<dbReference type="RefSeq" id="WP_338637608.1">
    <property type="nucleotide sequence ID" value="NZ_CP146516.1"/>
</dbReference>
<evidence type="ECO:0000313" key="9">
    <source>
        <dbReference type="EMBL" id="RDB36416.1"/>
    </source>
</evidence>
<dbReference type="GO" id="GO:0006421">
    <property type="term" value="P:asparaginyl-tRNA aminoacylation"/>
    <property type="evidence" value="ECO:0007669"/>
    <property type="project" value="UniProtKB-UniRule"/>
</dbReference>
<proteinExistence type="inferred from homology"/>
<evidence type="ECO:0000256" key="1">
    <source>
        <dbReference type="ARBA" id="ARBA00008226"/>
    </source>
</evidence>
<comment type="catalytic activity">
    <reaction evidence="7">
        <text>tRNA(Asn) + L-asparagine + ATP = L-asparaginyl-tRNA(Asn) + AMP + diphosphate + H(+)</text>
        <dbReference type="Rhea" id="RHEA:11180"/>
        <dbReference type="Rhea" id="RHEA-COMP:9659"/>
        <dbReference type="Rhea" id="RHEA-COMP:9674"/>
        <dbReference type="ChEBI" id="CHEBI:15378"/>
        <dbReference type="ChEBI" id="CHEBI:30616"/>
        <dbReference type="ChEBI" id="CHEBI:33019"/>
        <dbReference type="ChEBI" id="CHEBI:58048"/>
        <dbReference type="ChEBI" id="CHEBI:78442"/>
        <dbReference type="ChEBI" id="CHEBI:78515"/>
        <dbReference type="ChEBI" id="CHEBI:456215"/>
        <dbReference type="EC" id="6.1.1.22"/>
    </reaction>
</comment>
<evidence type="ECO:0000259" key="8">
    <source>
        <dbReference type="PROSITE" id="PS50862"/>
    </source>
</evidence>
<sequence length="467" mass="53036">MATLLSGLTQILDIHHDKIPPSTITVAGWVRTRRGSKKFSFVELNDGTCAKSLQIVVDANLKNYSDIEKLTTGCSIQVQGNLVLSPGKGQKYELHAQAVSLFGLADPETYPLQKKEMSLEYLREVAHLRMRTSTYASIFRIRSRVSYAIHQFFTERAFCYVHTPILTTADGEGAGESFKVTNFDFAKVPKNKNGETDFTQDFFAEPAMLCVTGQLEGELLTMGLNKVYTFGPTFRAENSNTSRHLAEFWMIEPEVAFANLEDNMQLAQDLIRFVVADVLHNCADDLDVCIQKHQINTREYLNMAIDNPFIKVSYSEAIDILQKANKTFEYPVYWGCDLKSEHERYLCEEHFKSPTIVYNYPEELKAFYMYLNDDGKTVRAMDVLMPGIGEVVGGSQREDREDVLIQRMKAKSIDTDHMDWYVSLRRFGNVPHAGFGLGLERLIMWITGAGNIRDVIPFPRTPGNCKF</sequence>
<keyword evidence="3 7" id="KW-0547">Nucleotide-binding</keyword>
<comment type="caution">
    <text evidence="9">The sequence shown here is derived from an EMBL/GenBank/DDBJ whole genome shotgun (WGS) entry which is preliminary data.</text>
</comment>
<reference evidence="9" key="1">
    <citation type="submission" date="2018-04" db="EMBL/GenBank/DDBJ databases">
        <title>Draft genome sequence of the Candidatus Spirobacillus cienkowskii, a pathogen of freshwater Daphnia species, reconstructed from hemolymph metagenomic reads.</title>
        <authorList>
            <person name="Bresciani L."/>
            <person name="Lemos L.N."/>
            <person name="Wale N."/>
            <person name="Lin J.Y."/>
            <person name="Fernandes G.R."/>
            <person name="Duffy M.A."/>
            <person name="Rodrigues J.M."/>
        </authorList>
    </citation>
    <scope>NUCLEOTIDE SEQUENCE [LARGE SCALE GENOMIC DNA]</scope>
    <source>
        <strain evidence="9">Binning01</strain>
    </source>
</reference>
<dbReference type="GO" id="GO:0005524">
    <property type="term" value="F:ATP binding"/>
    <property type="evidence" value="ECO:0007669"/>
    <property type="project" value="UniProtKB-UniRule"/>
</dbReference>
<evidence type="ECO:0000256" key="3">
    <source>
        <dbReference type="ARBA" id="ARBA00022741"/>
    </source>
</evidence>
<evidence type="ECO:0000256" key="7">
    <source>
        <dbReference type="HAMAP-Rule" id="MF_00534"/>
    </source>
</evidence>
<keyword evidence="6 7" id="KW-0030">Aminoacyl-tRNA synthetase</keyword>
<dbReference type="NCBIfam" id="NF003037">
    <property type="entry name" value="PRK03932.1"/>
    <property type="match status" value="1"/>
</dbReference>
<keyword evidence="5 7" id="KW-0648">Protein biosynthesis</keyword>
<keyword evidence="10" id="KW-1185">Reference proteome</keyword>
<dbReference type="InterPro" id="IPR012340">
    <property type="entry name" value="NA-bd_OB-fold"/>
</dbReference>
<dbReference type="SUPFAM" id="SSF55681">
    <property type="entry name" value="Class II aaRS and biotin synthetases"/>
    <property type="match status" value="1"/>
</dbReference>
<dbReference type="Pfam" id="PF01336">
    <property type="entry name" value="tRNA_anti-codon"/>
    <property type="match status" value="1"/>
</dbReference>
<dbReference type="GO" id="GO:0004816">
    <property type="term" value="F:asparagine-tRNA ligase activity"/>
    <property type="evidence" value="ECO:0007669"/>
    <property type="project" value="UniProtKB-UniRule"/>
</dbReference>
<dbReference type="InterPro" id="IPR006195">
    <property type="entry name" value="aa-tRNA-synth_II"/>
</dbReference>
<dbReference type="AlphaFoldDB" id="A0A369KYY8"/>
<keyword evidence="4 7" id="KW-0067">ATP-binding</keyword>
<dbReference type="PRINTS" id="PR01042">
    <property type="entry name" value="TRNASYNTHASP"/>
</dbReference>
<accession>A0A369KYY8</accession>
<keyword evidence="2 7" id="KW-0436">Ligase</keyword>
<dbReference type="HAMAP" id="MF_00534">
    <property type="entry name" value="Asn_tRNA_synth"/>
    <property type="match status" value="1"/>
</dbReference>
<dbReference type="CDD" id="cd00776">
    <property type="entry name" value="AsxRS_core"/>
    <property type="match status" value="1"/>
</dbReference>
<dbReference type="InterPro" id="IPR004522">
    <property type="entry name" value="Asn-tRNA-ligase"/>
</dbReference>
<feature type="domain" description="Aminoacyl-transfer RNA synthetases class-II family profile" evidence="8">
    <location>
        <begin position="139"/>
        <end position="457"/>
    </location>
</feature>
<comment type="subcellular location">
    <subcellularLocation>
        <location evidence="7">Cytoplasm</location>
    </subcellularLocation>
</comment>
<gene>
    <name evidence="7" type="primary">asnS</name>
    <name evidence="9" type="ORF">DCC88_05290</name>
</gene>
<dbReference type="InterPro" id="IPR004364">
    <property type="entry name" value="Aa-tRNA-synt_II"/>
</dbReference>
<keyword evidence="7" id="KW-0963">Cytoplasm</keyword>
<evidence type="ECO:0000256" key="2">
    <source>
        <dbReference type="ARBA" id="ARBA00022598"/>
    </source>
</evidence>
<evidence type="ECO:0000313" key="10">
    <source>
        <dbReference type="Proteomes" id="UP000253934"/>
    </source>
</evidence>
<dbReference type="InterPro" id="IPR002312">
    <property type="entry name" value="Asp/Asn-tRNA-synth_IIb"/>
</dbReference>
<dbReference type="PROSITE" id="PS50862">
    <property type="entry name" value="AA_TRNA_LIGASE_II"/>
    <property type="match status" value="1"/>
</dbReference>
<evidence type="ECO:0000256" key="5">
    <source>
        <dbReference type="ARBA" id="ARBA00022917"/>
    </source>
</evidence>
<dbReference type="GO" id="GO:0005737">
    <property type="term" value="C:cytoplasm"/>
    <property type="evidence" value="ECO:0007669"/>
    <property type="project" value="UniProtKB-SubCell"/>
</dbReference>
<dbReference type="Proteomes" id="UP000253934">
    <property type="component" value="Unassembled WGS sequence"/>
</dbReference>
<evidence type="ECO:0000256" key="4">
    <source>
        <dbReference type="ARBA" id="ARBA00022840"/>
    </source>
</evidence>
<dbReference type="Pfam" id="PF00152">
    <property type="entry name" value="tRNA-synt_2"/>
    <property type="match status" value="1"/>
</dbReference>